<accession>A0A7W7MMN8</accession>
<comment type="caution">
    <text evidence="2">The sequence shown here is derived from an EMBL/GenBank/DDBJ whole genome shotgun (WGS) entry which is preliminary data.</text>
</comment>
<evidence type="ECO:0000259" key="1">
    <source>
        <dbReference type="Pfam" id="PF08759"/>
    </source>
</evidence>
<dbReference type="AlphaFoldDB" id="A0A7W7MMN8"/>
<name>A0A7W7MMN8_9ACTN</name>
<evidence type="ECO:0000313" key="2">
    <source>
        <dbReference type="EMBL" id="MBB4759832.1"/>
    </source>
</evidence>
<dbReference type="Proteomes" id="UP000578112">
    <property type="component" value="Unassembled WGS sequence"/>
</dbReference>
<protein>
    <recommendedName>
        <fullName evidence="1">Glycosyltransferase GT-D fold domain-containing protein</fullName>
    </recommendedName>
</protein>
<dbReference type="RefSeq" id="WP_184989062.1">
    <property type="nucleotide sequence ID" value="NZ_BOMK01000029.1"/>
</dbReference>
<organism evidence="2 3">
    <name type="scientific">Actinoplanes digitatis</name>
    <dbReference type="NCBI Taxonomy" id="1868"/>
    <lineage>
        <taxon>Bacteria</taxon>
        <taxon>Bacillati</taxon>
        <taxon>Actinomycetota</taxon>
        <taxon>Actinomycetes</taxon>
        <taxon>Micromonosporales</taxon>
        <taxon>Micromonosporaceae</taxon>
        <taxon>Actinoplanes</taxon>
    </lineage>
</organism>
<dbReference type="EMBL" id="JACHNH010000001">
    <property type="protein sequence ID" value="MBB4759832.1"/>
    <property type="molecule type" value="Genomic_DNA"/>
</dbReference>
<evidence type="ECO:0000313" key="3">
    <source>
        <dbReference type="Proteomes" id="UP000578112"/>
    </source>
</evidence>
<reference evidence="2 3" key="1">
    <citation type="submission" date="2020-08" db="EMBL/GenBank/DDBJ databases">
        <title>Sequencing the genomes of 1000 actinobacteria strains.</title>
        <authorList>
            <person name="Klenk H.-P."/>
        </authorList>
    </citation>
    <scope>NUCLEOTIDE SEQUENCE [LARGE SCALE GENOMIC DNA]</scope>
    <source>
        <strain evidence="2 3">DSM 43149</strain>
    </source>
</reference>
<dbReference type="InterPro" id="IPR014869">
    <property type="entry name" value="GT-D"/>
</dbReference>
<dbReference type="Pfam" id="PF08759">
    <property type="entry name" value="GT-D"/>
    <property type="match status" value="1"/>
</dbReference>
<keyword evidence="3" id="KW-1185">Reference proteome</keyword>
<feature type="domain" description="Glycosyltransferase GT-D fold" evidence="1">
    <location>
        <begin position="110"/>
        <end position="306"/>
    </location>
</feature>
<proteinExistence type="predicted"/>
<gene>
    <name evidence="2" type="ORF">BJ971_000388</name>
</gene>
<sequence>MSEPTKATVWHKVRRRIAGGRGPESRLVKVLKEQQAEAKKQAAEVRKHEKSTTALLTDIRWEMREQRKYLEGFRALAARDTFAEIREFTEACQLGFEDTVRKVAQERISLARFGDGELKTMLRPEFNLRFQPWSAALAGDLRQVLRMDGYDRDKLMVAFPYTFRNVHWTGVWLDIWPEVKPLLDTTLTWGMAHVSRPQYFIHLGRQGVQLWRDVWDAKEIVIVTGEGSRFVLEPALFDNAKSIEFVYSKPVNAYADLPRLMPLLEAQDPDKLFLIALGPTGTLVAAKLAQAGRWAIDVGHISESYANVFEGGQWPEAMGVVKK</sequence>